<dbReference type="PROSITE" id="PS00028">
    <property type="entry name" value="ZINC_FINGER_C2H2_1"/>
    <property type="match status" value="1"/>
</dbReference>
<evidence type="ECO:0000256" key="1">
    <source>
        <dbReference type="ARBA" id="ARBA00023125"/>
    </source>
</evidence>
<name>A0A6A6JG95_WESOR</name>
<evidence type="ECO:0000259" key="8">
    <source>
        <dbReference type="PROSITE" id="PS50071"/>
    </source>
</evidence>
<dbReference type="SUPFAM" id="SSF46689">
    <property type="entry name" value="Homeodomain-like"/>
    <property type="match status" value="1"/>
</dbReference>
<dbReference type="GO" id="GO:0003677">
    <property type="term" value="F:DNA binding"/>
    <property type="evidence" value="ECO:0007669"/>
    <property type="project" value="UniProtKB-UniRule"/>
</dbReference>
<feature type="region of interest" description="Disordered" evidence="7">
    <location>
        <begin position="153"/>
        <end position="191"/>
    </location>
</feature>
<feature type="compositionally biased region" description="Low complexity" evidence="7">
    <location>
        <begin position="322"/>
        <end position="333"/>
    </location>
</feature>
<dbReference type="PROSITE" id="PS50071">
    <property type="entry name" value="HOMEOBOX_2"/>
    <property type="match status" value="1"/>
</dbReference>
<evidence type="ECO:0000256" key="5">
    <source>
        <dbReference type="PROSITE-ProRule" id="PRU00108"/>
    </source>
</evidence>
<feature type="domain" description="C2H2-type" evidence="9">
    <location>
        <begin position="399"/>
        <end position="427"/>
    </location>
</feature>
<dbReference type="InterPro" id="IPR001356">
    <property type="entry name" value="HD"/>
</dbReference>
<proteinExistence type="predicted"/>
<dbReference type="OrthoDB" id="10056939at2759"/>
<dbReference type="InterPro" id="IPR013087">
    <property type="entry name" value="Znf_C2H2_type"/>
</dbReference>
<dbReference type="CDD" id="cd00086">
    <property type="entry name" value="homeodomain"/>
    <property type="match status" value="1"/>
</dbReference>
<protein>
    <recommendedName>
        <fullName evidence="12">Homeobox domain-containing protein</fullName>
    </recommendedName>
</protein>
<evidence type="ECO:0008006" key="12">
    <source>
        <dbReference type="Google" id="ProtNLM"/>
    </source>
</evidence>
<dbReference type="PROSITE" id="PS50157">
    <property type="entry name" value="ZINC_FINGER_C2H2_2"/>
    <property type="match status" value="1"/>
</dbReference>
<feature type="compositionally biased region" description="Basic residues" evidence="7">
    <location>
        <begin position="364"/>
        <end position="373"/>
    </location>
</feature>
<keyword evidence="2 5" id="KW-0371">Homeobox</keyword>
<dbReference type="PROSITE" id="PS00027">
    <property type="entry name" value="HOMEOBOX_1"/>
    <property type="match status" value="1"/>
</dbReference>
<evidence type="ECO:0000313" key="11">
    <source>
        <dbReference type="Proteomes" id="UP000800097"/>
    </source>
</evidence>
<keyword evidence="11" id="KW-1185">Reference proteome</keyword>
<dbReference type="InterPro" id="IPR017970">
    <property type="entry name" value="Homeobox_CS"/>
</dbReference>
<dbReference type="GO" id="GO:0005634">
    <property type="term" value="C:nucleus"/>
    <property type="evidence" value="ECO:0007669"/>
    <property type="project" value="UniProtKB-SubCell"/>
</dbReference>
<dbReference type="SMART" id="SM00389">
    <property type="entry name" value="HOX"/>
    <property type="match status" value="1"/>
</dbReference>
<dbReference type="SMART" id="SM00355">
    <property type="entry name" value="ZnF_C2H2"/>
    <property type="match status" value="5"/>
</dbReference>
<accession>A0A6A6JG95</accession>
<comment type="subcellular location">
    <subcellularLocation>
        <location evidence="5 6">Nucleus</location>
    </subcellularLocation>
</comment>
<dbReference type="AlphaFoldDB" id="A0A6A6JG95"/>
<keyword evidence="3 5" id="KW-0539">Nucleus</keyword>
<keyword evidence="4" id="KW-0479">Metal-binding</keyword>
<evidence type="ECO:0000256" key="3">
    <source>
        <dbReference type="ARBA" id="ARBA00023242"/>
    </source>
</evidence>
<evidence type="ECO:0000313" key="10">
    <source>
        <dbReference type="EMBL" id="KAF2275357.1"/>
    </source>
</evidence>
<dbReference type="Proteomes" id="UP000800097">
    <property type="component" value="Unassembled WGS sequence"/>
</dbReference>
<dbReference type="RefSeq" id="XP_033652896.1">
    <property type="nucleotide sequence ID" value="XM_033797026.1"/>
</dbReference>
<dbReference type="Pfam" id="PF00046">
    <property type="entry name" value="Homeodomain"/>
    <property type="match status" value="1"/>
</dbReference>
<keyword evidence="1 5" id="KW-0238">DNA-binding</keyword>
<dbReference type="GO" id="GO:0000981">
    <property type="term" value="F:DNA-binding transcription factor activity, RNA polymerase II-specific"/>
    <property type="evidence" value="ECO:0007669"/>
    <property type="project" value="InterPro"/>
</dbReference>
<evidence type="ECO:0000256" key="6">
    <source>
        <dbReference type="RuleBase" id="RU000682"/>
    </source>
</evidence>
<dbReference type="EMBL" id="ML986497">
    <property type="protein sequence ID" value="KAF2275357.1"/>
    <property type="molecule type" value="Genomic_DNA"/>
</dbReference>
<reference evidence="10" key="1">
    <citation type="journal article" date="2020" name="Stud. Mycol.">
        <title>101 Dothideomycetes genomes: a test case for predicting lifestyles and emergence of pathogens.</title>
        <authorList>
            <person name="Haridas S."/>
            <person name="Albert R."/>
            <person name="Binder M."/>
            <person name="Bloem J."/>
            <person name="Labutti K."/>
            <person name="Salamov A."/>
            <person name="Andreopoulos B."/>
            <person name="Baker S."/>
            <person name="Barry K."/>
            <person name="Bills G."/>
            <person name="Bluhm B."/>
            <person name="Cannon C."/>
            <person name="Castanera R."/>
            <person name="Culley D."/>
            <person name="Daum C."/>
            <person name="Ezra D."/>
            <person name="Gonzalez J."/>
            <person name="Henrissat B."/>
            <person name="Kuo A."/>
            <person name="Liang C."/>
            <person name="Lipzen A."/>
            <person name="Lutzoni F."/>
            <person name="Magnuson J."/>
            <person name="Mondo S."/>
            <person name="Nolan M."/>
            <person name="Ohm R."/>
            <person name="Pangilinan J."/>
            <person name="Park H.-J."/>
            <person name="Ramirez L."/>
            <person name="Alfaro M."/>
            <person name="Sun H."/>
            <person name="Tritt A."/>
            <person name="Yoshinaga Y."/>
            <person name="Zwiers L.-H."/>
            <person name="Turgeon B."/>
            <person name="Goodwin S."/>
            <person name="Spatafora J."/>
            <person name="Crous P."/>
            <person name="Grigoriev I."/>
        </authorList>
    </citation>
    <scope>NUCLEOTIDE SEQUENCE</scope>
    <source>
        <strain evidence="10">CBS 379.55</strain>
    </source>
</reference>
<gene>
    <name evidence="10" type="ORF">EI97DRAFT_420329</name>
</gene>
<feature type="compositionally biased region" description="Polar residues" evidence="7">
    <location>
        <begin position="334"/>
        <end position="361"/>
    </location>
</feature>
<sequence>MSTYDRPVCGVLSEPRMTSSHTMTDEPQGSIDEFFDFARLEADMSNGCQLQPFHNGGAFQHVYPDCAPMDWEPPEAETDTTPVAIPSELCPDVYCAEETIGNTSLNISLVGGFTGGTDCFTRDGVFQCAPDREFEQHMPITQVLQSPTIAPRCQVLDEPPSSAQNKTQRKTRQSGYIQRKPASAKHKGPSNRISLEAKQMLEEEFAANPYPCAWEIDIIAHQVNLDAKRVRTWFNNARARKKPNDDSKVKRSNASIRSVTSQLSAESLEALSKQINENMSPQPPLAVYLASSYLEEAADLTDIQAAIGAAPSSERSDFFMDSSSGSRAGRSGSIITSLTSSEGSAPTSFTMSSRGSNTSSFGRERRRGRRRMAWRNSPYSRPKIDGLNDAGQPSRNLPFFCTFCPRAFKTKYEWIRHEDSVHALRTTWICCSNKQEPMEKCPFCGIADPDEVHLATHKYQQCKNKPESHRTFYRRDHFIQHLHHVHFGNVKHPSAKLGCGTREQGSQQQDFGCKELALKWRHFGAPMRPGDPMLHCGFCGQTLSDWGSRCEHVAQHLAAGGWDRSAWWPERKENHMENRCTAQEAGPFRCRYCAKVFENVGARDKHTHCRVWSCRFLRTFDDVASENSGPPLCPQFPSPKAHHCHLCGAGYRSCHGEHAQLYHKYRLCKQELYTSKDDFLQHLHEFHGASDPLLLSHNPVLEQHFSRNKGAAFETLEFDEILQGCRVSTPAESFVDPCTEEAMWASTLSPEEIVEWTQTVRTPSTDVSSDHCEKANVAPSARRRHSTKQILSKIASSGPRFFRLEPILPFLSSRIYYMRNAKTAEMFGDGEALLTEVGHGHIASLVMSSGLVGMAGVRMPVQLKKDRDKNLVELSLGE</sequence>
<evidence type="ECO:0000256" key="4">
    <source>
        <dbReference type="PROSITE-ProRule" id="PRU00042"/>
    </source>
</evidence>
<dbReference type="Gene3D" id="1.10.10.60">
    <property type="entry name" value="Homeodomain-like"/>
    <property type="match status" value="1"/>
</dbReference>
<dbReference type="InterPro" id="IPR009057">
    <property type="entry name" value="Homeodomain-like_sf"/>
</dbReference>
<feature type="DNA-binding region" description="Homeobox" evidence="5">
    <location>
        <begin position="186"/>
        <end position="245"/>
    </location>
</feature>
<evidence type="ECO:0000256" key="2">
    <source>
        <dbReference type="ARBA" id="ARBA00023155"/>
    </source>
</evidence>
<organism evidence="10 11">
    <name type="scientific">Westerdykella ornata</name>
    <dbReference type="NCBI Taxonomy" id="318751"/>
    <lineage>
        <taxon>Eukaryota</taxon>
        <taxon>Fungi</taxon>
        <taxon>Dikarya</taxon>
        <taxon>Ascomycota</taxon>
        <taxon>Pezizomycotina</taxon>
        <taxon>Dothideomycetes</taxon>
        <taxon>Pleosporomycetidae</taxon>
        <taxon>Pleosporales</taxon>
        <taxon>Sporormiaceae</taxon>
        <taxon>Westerdykella</taxon>
    </lineage>
</organism>
<keyword evidence="4" id="KW-0862">Zinc</keyword>
<evidence type="ECO:0000256" key="7">
    <source>
        <dbReference type="SAM" id="MobiDB-lite"/>
    </source>
</evidence>
<feature type="region of interest" description="Disordered" evidence="7">
    <location>
        <begin position="314"/>
        <end position="388"/>
    </location>
</feature>
<keyword evidence="4" id="KW-0863">Zinc-finger</keyword>
<feature type="domain" description="Homeobox" evidence="8">
    <location>
        <begin position="184"/>
        <end position="244"/>
    </location>
</feature>
<evidence type="ECO:0000259" key="9">
    <source>
        <dbReference type="PROSITE" id="PS50157"/>
    </source>
</evidence>
<dbReference type="GO" id="GO:0008270">
    <property type="term" value="F:zinc ion binding"/>
    <property type="evidence" value="ECO:0007669"/>
    <property type="project" value="UniProtKB-KW"/>
</dbReference>
<dbReference type="GeneID" id="54550201"/>